<evidence type="ECO:0000313" key="2">
    <source>
        <dbReference type="WBParaSite" id="RSKR_0000696700.1"/>
    </source>
</evidence>
<organism evidence="1 2">
    <name type="scientific">Rhabditophanes sp. KR3021</name>
    <dbReference type="NCBI Taxonomy" id="114890"/>
    <lineage>
        <taxon>Eukaryota</taxon>
        <taxon>Metazoa</taxon>
        <taxon>Ecdysozoa</taxon>
        <taxon>Nematoda</taxon>
        <taxon>Chromadorea</taxon>
        <taxon>Rhabditida</taxon>
        <taxon>Tylenchina</taxon>
        <taxon>Panagrolaimomorpha</taxon>
        <taxon>Strongyloidoidea</taxon>
        <taxon>Alloionematidae</taxon>
        <taxon>Rhabditophanes</taxon>
    </lineage>
</organism>
<sequence>MSETAVPSLDGCIICGSANYGLHHQVQCCKACLMFFLRSAREHRAYQCKRNTKDCPIVSGNGRMCRYCRYEKIKKSGMIIPKKDEDIGLEDFVKEEDTIIEVSEACKAANPNCSKATKEPDSYNDVNSDYLGGSFESNSSQNGYSNGYQDIHDTQNIYNTSNNTYPTNGYHGYAPQPSIDIHHQNNVIQHRNIDMQHHNNGIQLQNNAIHNDYDYGLDQHTQYSNPLILAPVQPPFPPNPSLNTSDIPCKQVNSSNCGIKGDTALPTRVCIKKNKVYFDVDAILTIVKTSLHGHRLPIPEKHGMTYSPLQSLCYALGKHLEQYEFRSREDISVSKEMSCKSVSSFQLSSFKILSFTLMYCPEFCALTPADRVHIFNNLYPVFNCIERCYSSIKMFGKDNPRTILLVNGTHATDGVHHPEINDIEINDAVRNELQKLMNPVTMYQINALYKPLKELNLCMLEFAYLIGTALWDVQELDAVSSEGKEYAKKILQSFNDELHSFYTISQFKNNYSYRLAEMIKIISKAQKYISLKSDSMLACKVFNIFDCSSLFCEKMGLSKEKLDFLIN</sequence>
<name>A0AC35U222_9BILA</name>
<dbReference type="WBParaSite" id="RSKR_0000696700.1">
    <property type="protein sequence ID" value="RSKR_0000696700.1"/>
    <property type="gene ID" value="RSKR_0000696700"/>
</dbReference>
<accession>A0AC35U222</accession>
<proteinExistence type="predicted"/>
<protein>
    <submittedName>
        <fullName evidence="2">Nuclear receptor</fullName>
    </submittedName>
</protein>
<evidence type="ECO:0000313" key="1">
    <source>
        <dbReference type="Proteomes" id="UP000095286"/>
    </source>
</evidence>
<reference evidence="2" key="1">
    <citation type="submission" date="2016-11" db="UniProtKB">
        <authorList>
            <consortium name="WormBaseParasite"/>
        </authorList>
    </citation>
    <scope>IDENTIFICATION</scope>
    <source>
        <strain evidence="2">KR3021</strain>
    </source>
</reference>
<dbReference type="Proteomes" id="UP000095286">
    <property type="component" value="Unplaced"/>
</dbReference>